<feature type="region of interest" description="Disordered" evidence="3">
    <location>
        <begin position="545"/>
        <end position="606"/>
    </location>
</feature>
<evidence type="ECO:0000259" key="4">
    <source>
        <dbReference type="PROSITE" id="PS50102"/>
    </source>
</evidence>
<sequence>MSWPKRSLKMVSLRCSEVMLLRFLTTILIGTTVVNIGATALATEAATTISGEASVSAATGVAILLLTETTPKSIAVHNATEVARFVVRPVAWLSLVLHPVGRVVTYLSMGMLKALGLEGRSEPYVTEDQLKLMLRGAELSGAIEEEEHDMIENVLEIKDTHLREVMTPLVDVVAIDARASLVDFHNLWVTHQYSRVPVFEQRVDNIVESIAWDTTEEKLRDYFNNYGEASQAVIMRDKTTGRPRGFGFVVFSDPFVLDLALHEKHTIDGRTVEAKRALSREEQHNSRSGNLNSSRGSEGGGNFKTKKIFVGGLPTTLIEDGFRQYFESYGHVTDVVVMYDQNTQRPWGFGFITFDSEDAVDRVLHKTFHELMGKRVEVKRVLPKDANSGGGSRGGGYQGYGASGVNNSTFDGRIDGNRFMQPQSTAGGFPSYSGYGAPGYGYRAAGTGYGGYGGYGIGGYGGAGTGFGGPTGAYGNSNAGYMSAAPGALKGSWGNQTPSGYGASGYDSGSAVSAPTGQSPAGASGYGNQGYGYGNYGGSGGPYSGGYGAASERAGSGARGEQGSGYGDSNGNSGYPNASWRSDSSQTSSGYSGGYGGPRSRQEQQQ</sequence>
<comment type="caution">
    <text evidence="6">The sequence shown here is derived from an EMBL/GenBank/DDBJ whole genome shotgun (WGS) entry which is preliminary data.</text>
</comment>
<dbReference type="InterPro" id="IPR053260">
    <property type="entry name" value="hnRNP"/>
</dbReference>
<feature type="region of interest" description="Disordered" evidence="3">
    <location>
        <begin position="275"/>
        <end position="299"/>
    </location>
</feature>
<protein>
    <submittedName>
        <fullName evidence="6">Uncharacterized protein</fullName>
    </submittedName>
</protein>
<dbReference type="InterPro" id="IPR046342">
    <property type="entry name" value="CBS_dom_sf"/>
</dbReference>
<dbReference type="Gene3D" id="3.10.580.10">
    <property type="entry name" value="CBS-domain"/>
    <property type="match status" value="1"/>
</dbReference>
<evidence type="ECO:0000313" key="7">
    <source>
        <dbReference type="Proteomes" id="UP001168877"/>
    </source>
</evidence>
<dbReference type="GO" id="GO:0003723">
    <property type="term" value="F:RNA binding"/>
    <property type="evidence" value="ECO:0007669"/>
    <property type="project" value="UniProtKB-UniRule"/>
</dbReference>
<dbReference type="InterPro" id="IPR012677">
    <property type="entry name" value="Nucleotide-bd_a/b_plait_sf"/>
</dbReference>
<dbReference type="Pfam" id="PF00076">
    <property type="entry name" value="RRM_1"/>
    <property type="match status" value="2"/>
</dbReference>
<dbReference type="SUPFAM" id="SSF54928">
    <property type="entry name" value="RNA-binding domain, RBD"/>
    <property type="match status" value="2"/>
</dbReference>
<keyword evidence="7" id="KW-1185">Reference proteome</keyword>
<feature type="compositionally biased region" description="Basic and acidic residues" evidence="3">
    <location>
        <begin position="275"/>
        <end position="285"/>
    </location>
</feature>
<name>A0AA39SXJ5_ACESA</name>
<feature type="compositionally biased region" description="Gly residues" evidence="3">
    <location>
        <begin position="557"/>
        <end position="568"/>
    </location>
</feature>
<dbReference type="AlphaFoldDB" id="A0AA39SXJ5"/>
<dbReference type="InterPro" id="IPR035979">
    <property type="entry name" value="RBD_domain_sf"/>
</dbReference>
<dbReference type="GO" id="GO:0016020">
    <property type="term" value="C:membrane"/>
    <property type="evidence" value="ECO:0007669"/>
    <property type="project" value="UniProtKB-UniRule"/>
</dbReference>
<keyword evidence="1" id="KW-0694">RNA-binding</keyword>
<evidence type="ECO:0000256" key="1">
    <source>
        <dbReference type="PROSITE-ProRule" id="PRU00176"/>
    </source>
</evidence>
<dbReference type="PROSITE" id="PS51846">
    <property type="entry name" value="CNNM"/>
    <property type="match status" value="1"/>
</dbReference>
<reference evidence="6" key="1">
    <citation type="journal article" date="2022" name="Plant J.">
        <title>Strategies of tolerance reflected in two North American maple genomes.</title>
        <authorList>
            <person name="McEvoy S.L."/>
            <person name="Sezen U.U."/>
            <person name="Trouern-Trend A."/>
            <person name="McMahon S.M."/>
            <person name="Schaberg P.G."/>
            <person name="Yang J."/>
            <person name="Wegrzyn J.L."/>
            <person name="Swenson N.G."/>
        </authorList>
    </citation>
    <scope>NUCLEOTIDE SEQUENCE</scope>
    <source>
        <strain evidence="6">NS2018</strain>
    </source>
</reference>
<feature type="domain" description="RRM" evidence="4">
    <location>
        <begin position="203"/>
        <end position="279"/>
    </location>
</feature>
<feature type="compositionally biased region" description="Low complexity" evidence="3">
    <location>
        <begin position="569"/>
        <end position="590"/>
    </location>
</feature>
<gene>
    <name evidence="6" type="ORF">LWI29_004219</name>
</gene>
<dbReference type="FunFam" id="3.30.70.330:FF:000478">
    <property type="entry name" value="heterogeneous nuclear ribonucleoprotein 1"/>
    <property type="match status" value="1"/>
</dbReference>
<feature type="domain" description="RRM" evidence="4">
    <location>
        <begin position="306"/>
        <end position="388"/>
    </location>
</feature>
<evidence type="ECO:0000313" key="6">
    <source>
        <dbReference type="EMBL" id="KAK0599318.1"/>
    </source>
</evidence>
<dbReference type="Pfam" id="PF01595">
    <property type="entry name" value="CNNM"/>
    <property type="match status" value="1"/>
</dbReference>
<evidence type="ECO:0000256" key="3">
    <source>
        <dbReference type="SAM" id="MobiDB-lite"/>
    </source>
</evidence>
<reference evidence="6" key="2">
    <citation type="submission" date="2023-06" db="EMBL/GenBank/DDBJ databases">
        <authorList>
            <person name="Swenson N.G."/>
            <person name="Wegrzyn J.L."/>
            <person name="Mcevoy S.L."/>
        </authorList>
    </citation>
    <scope>NUCLEOTIDE SEQUENCE</scope>
    <source>
        <strain evidence="6">NS2018</strain>
        <tissue evidence="6">Leaf</tissue>
    </source>
</reference>
<dbReference type="SMART" id="SM00360">
    <property type="entry name" value="RRM"/>
    <property type="match status" value="2"/>
</dbReference>
<keyword evidence="2" id="KW-1133">Transmembrane helix</keyword>
<dbReference type="PANTHER" id="PTHR48035:SF4">
    <property type="entry name" value="RRM DOMAIN-CONTAINING PROTEIN"/>
    <property type="match status" value="1"/>
</dbReference>
<dbReference type="PROSITE" id="PS50102">
    <property type="entry name" value="RRM"/>
    <property type="match status" value="2"/>
</dbReference>
<dbReference type="InterPro" id="IPR000504">
    <property type="entry name" value="RRM_dom"/>
</dbReference>
<feature type="domain" description="CNNM transmembrane" evidence="5">
    <location>
        <begin position="1"/>
        <end position="147"/>
    </location>
</feature>
<organism evidence="6 7">
    <name type="scientific">Acer saccharum</name>
    <name type="common">Sugar maple</name>
    <dbReference type="NCBI Taxonomy" id="4024"/>
    <lineage>
        <taxon>Eukaryota</taxon>
        <taxon>Viridiplantae</taxon>
        <taxon>Streptophyta</taxon>
        <taxon>Embryophyta</taxon>
        <taxon>Tracheophyta</taxon>
        <taxon>Spermatophyta</taxon>
        <taxon>Magnoliopsida</taxon>
        <taxon>eudicotyledons</taxon>
        <taxon>Gunneridae</taxon>
        <taxon>Pentapetalae</taxon>
        <taxon>rosids</taxon>
        <taxon>malvids</taxon>
        <taxon>Sapindales</taxon>
        <taxon>Sapindaceae</taxon>
        <taxon>Hippocastanoideae</taxon>
        <taxon>Acereae</taxon>
        <taxon>Acer</taxon>
    </lineage>
</organism>
<accession>A0AA39SXJ5</accession>
<dbReference type="EMBL" id="JAUESC010000003">
    <property type="protein sequence ID" value="KAK0599318.1"/>
    <property type="molecule type" value="Genomic_DNA"/>
</dbReference>
<dbReference type="PANTHER" id="PTHR48035">
    <property type="entry name" value="HETEROGENEOUS NUCLEAR RIBONUCLEOPROTEIN 1"/>
    <property type="match status" value="1"/>
</dbReference>
<dbReference type="Gene3D" id="3.30.70.330">
    <property type="match status" value="2"/>
</dbReference>
<proteinExistence type="predicted"/>
<evidence type="ECO:0000259" key="5">
    <source>
        <dbReference type="PROSITE" id="PS51846"/>
    </source>
</evidence>
<feature type="compositionally biased region" description="Low complexity" evidence="3">
    <location>
        <begin position="286"/>
        <end position="296"/>
    </location>
</feature>
<evidence type="ECO:0000256" key="2">
    <source>
        <dbReference type="PROSITE-ProRule" id="PRU01193"/>
    </source>
</evidence>
<dbReference type="InterPro" id="IPR002550">
    <property type="entry name" value="CNNM"/>
</dbReference>
<keyword evidence="2" id="KW-0472">Membrane</keyword>
<dbReference type="SUPFAM" id="SSF54631">
    <property type="entry name" value="CBS-domain pair"/>
    <property type="match status" value="1"/>
</dbReference>
<dbReference type="Proteomes" id="UP001168877">
    <property type="component" value="Unassembled WGS sequence"/>
</dbReference>
<dbReference type="CDD" id="cd12330">
    <property type="entry name" value="RRM2_Hrp1p"/>
    <property type="match status" value="1"/>
</dbReference>
<keyword evidence="2" id="KW-0812">Transmembrane</keyword>